<dbReference type="PANTHER" id="PTHR24061:SF422">
    <property type="entry name" value="G-PROTEIN COUPLED RECEPTORS FAMILY 3 PROFILE DOMAIN-CONTAINING PROTEIN"/>
    <property type="match status" value="1"/>
</dbReference>
<name>A0ABS2XTV1_POLSP</name>
<dbReference type="InterPro" id="IPR038550">
    <property type="entry name" value="GPCR_3_9-Cys_sf"/>
</dbReference>
<dbReference type="PANTHER" id="PTHR24061">
    <property type="entry name" value="CALCIUM-SENSING RECEPTOR-RELATED"/>
    <property type="match status" value="1"/>
</dbReference>
<evidence type="ECO:0000313" key="7">
    <source>
        <dbReference type="EMBL" id="MBN3277481.1"/>
    </source>
</evidence>
<dbReference type="EMBL" id="JAAWVQ010070536">
    <property type="protein sequence ID" value="MBN3277481.1"/>
    <property type="molecule type" value="Genomic_DNA"/>
</dbReference>
<feature type="transmembrane region" description="Helical" evidence="5">
    <location>
        <begin position="691"/>
        <end position="713"/>
    </location>
</feature>
<evidence type="ECO:0000256" key="2">
    <source>
        <dbReference type="ARBA" id="ARBA00022692"/>
    </source>
</evidence>
<accession>A0ABS2XTV1</accession>
<dbReference type="InterPro" id="IPR000068">
    <property type="entry name" value="GPCR_3_Ca_sens_rcpt-rel"/>
</dbReference>
<dbReference type="Gene3D" id="3.40.50.2300">
    <property type="match status" value="2"/>
</dbReference>
<evidence type="ECO:0000259" key="6">
    <source>
        <dbReference type="PROSITE" id="PS50259"/>
    </source>
</evidence>
<feature type="transmembrane region" description="Helical" evidence="5">
    <location>
        <begin position="583"/>
        <end position="608"/>
    </location>
</feature>
<organism evidence="7 8">
    <name type="scientific">Polyodon spathula</name>
    <name type="common">North American paddlefish</name>
    <name type="synonym">Squalus spathula</name>
    <dbReference type="NCBI Taxonomy" id="7913"/>
    <lineage>
        <taxon>Eukaryota</taxon>
        <taxon>Metazoa</taxon>
        <taxon>Chordata</taxon>
        <taxon>Craniata</taxon>
        <taxon>Vertebrata</taxon>
        <taxon>Euteleostomi</taxon>
        <taxon>Actinopterygii</taxon>
        <taxon>Chondrostei</taxon>
        <taxon>Acipenseriformes</taxon>
        <taxon>Polyodontidae</taxon>
        <taxon>Polyodon</taxon>
    </lineage>
</organism>
<comment type="caution">
    <text evidence="7">The sequence shown here is derived from an EMBL/GenBank/DDBJ whole genome shotgun (WGS) entry which is preliminary data.</text>
</comment>
<proteinExistence type="predicted"/>
<feature type="transmembrane region" description="Helical" evidence="5">
    <location>
        <begin position="620"/>
        <end position="640"/>
    </location>
</feature>
<keyword evidence="4 5" id="KW-0472">Membrane</keyword>
<evidence type="ECO:0000313" key="8">
    <source>
        <dbReference type="Proteomes" id="UP001166093"/>
    </source>
</evidence>
<feature type="non-terminal residue" evidence="7">
    <location>
        <position position="881"/>
    </location>
</feature>
<evidence type="ECO:0000256" key="4">
    <source>
        <dbReference type="ARBA" id="ARBA00023136"/>
    </source>
</evidence>
<evidence type="ECO:0000256" key="3">
    <source>
        <dbReference type="ARBA" id="ARBA00022989"/>
    </source>
</evidence>
<dbReference type="PROSITE" id="PS50259">
    <property type="entry name" value="G_PROTEIN_RECEP_F3_4"/>
    <property type="match status" value="1"/>
</dbReference>
<feature type="transmembrane region" description="Helical" evidence="5">
    <location>
        <begin position="742"/>
        <end position="760"/>
    </location>
</feature>
<feature type="transmembrane region" description="Helical" evidence="5">
    <location>
        <begin position="772"/>
        <end position="789"/>
    </location>
</feature>
<protein>
    <submittedName>
        <fullName evidence="7">CASR protein</fullName>
    </submittedName>
</protein>
<dbReference type="InterPro" id="IPR017978">
    <property type="entry name" value="GPCR_3_C"/>
</dbReference>
<dbReference type="Gene3D" id="2.10.50.30">
    <property type="entry name" value="GPCR, family 3, nine cysteines domain"/>
    <property type="match status" value="1"/>
</dbReference>
<feature type="transmembrane region" description="Helical" evidence="5">
    <location>
        <begin position="652"/>
        <end position="671"/>
    </location>
</feature>
<evidence type="ECO:0000256" key="1">
    <source>
        <dbReference type="ARBA" id="ARBA00004141"/>
    </source>
</evidence>
<comment type="subcellular location">
    <subcellularLocation>
        <location evidence="1">Membrane</location>
        <topology evidence="1">Multi-pass membrane protein</topology>
    </subcellularLocation>
</comment>
<sequence length="881" mass="98500">MENYQGCKHTVNSQEQLITLLKSIPLHEENKVIWCLVHWLRNPNCLLCDLLTLISDRSDQIGVIQFLAMHMASQGGSRVAHPAKALHMDVPYSLGIAGSCPGYVTADREFLGGGAQLAERCSGWVLVGLFLVPKMVFCEPGTDECQGISKEEGDVYIFAIFGICYTTKFKDNVFLFNKGTVEFGTVGGTLALLELIRSSNWNLISIHHELKLQDPKILDLAHSLAERDKEEICIELNYVSCSCLWSQKQLAERISNLTSGVIVLFDRIEEISYLIKEFEKGLLNTKQLVLCCTWTYTSYNFVEFRPELEGIVSLHKRARLLPGFEKYILGLVDQPPDGSAQEFAFKKLCLCDNGMNPTNLKNDFTELVPFNLTKVFLGVPKTAACVPAQPPRFCDSTLSLWANEDTNYQVHYALTKIIQAAEEFCSANTTFCRKIAREDHMSQFKALIIEHHLPVSPPNPSPFEGLYWHTTGRKLKLIPFNISQGLQAAKPAGQVPQSHCNRTCSPGQAKKMHPYLPRNCCYECIDCKPGTYSNGTVANEHHRLYFFTAYDACWPCSSNQWSLHRSSSCWEKSYVYLHWSKPMGIALATLASTGAAMTAGLFTVYLLHWDTPIVKTAGGFIFYCSAGGLLFSFLSTFFYIGQPTDWKCRARLPLFALGFCLFFTSTLAKTVRILCAFASPTGRPTKLQTRLHLIILLLGNSAQLLICLLWLLFSPPYSRYVFPKVEAQINIECYHPSRVPTYFVIGYLCFLALCTVLAAIKGHSLPSNFNDSQGISFSTMAFYAIWSSAVPVLEPSEGETATTVIACAILLSAYSSLGFLFLRKSYTILVKPERNTPEWVKKSNFEYCQKLAQKANLSIQLDSSSSLGTSDTMAMQSINGH</sequence>
<feature type="domain" description="G-protein coupled receptors family 3 profile" evidence="6">
    <location>
        <begin position="583"/>
        <end position="844"/>
    </location>
</feature>
<reference evidence="7" key="1">
    <citation type="journal article" date="2021" name="Cell">
        <title>Tracing the genetic footprints of vertebrate landing in non-teleost ray-finned fishes.</title>
        <authorList>
            <person name="Bi X."/>
            <person name="Wang K."/>
            <person name="Yang L."/>
            <person name="Pan H."/>
            <person name="Jiang H."/>
            <person name="Wei Q."/>
            <person name="Fang M."/>
            <person name="Yu H."/>
            <person name="Zhu C."/>
            <person name="Cai Y."/>
            <person name="He Y."/>
            <person name="Gan X."/>
            <person name="Zeng H."/>
            <person name="Yu D."/>
            <person name="Zhu Y."/>
            <person name="Jiang H."/>
            <person name="Qiu Q."/>
            <person name="Yang H."/>
            <person name="Zhang Y.E."/>
            <person name="Wang W."/>
            <person name="Zhu M."/>
            <person name="He S."/>
            <person name="Zhang G."/>
        </authorList>
    </citation>
    <scope>NUCLEOTIDE SEQUENCE</scope>
    <source>
        <strain evidence="7">Pddl_001</strain>
    </source>
</reference>
<gene>
    <name evidence="7" type="primary">Casr_8</name>
    <name evidence="7" type="ORF">GTO93_0020068</name>
</gene>
<feature type="non-terminal residue" evidence="7">
    <location>
        <position position="1"/>
    </location>
</feature>
<keyword evidence="2 5" id="KW-0812">Transmembrane</keyword>
<evidence type="ECO:0000256" key="5">
    <source>
        <dbReference type="SAM" id="Phobius"/>
    </source>
</evidence>
<keyword evidence="3 5" id="KW-1133">Transmembrane helix</keyword>
<keyword evidence="8" id="KW-1185">Reference proteome</keyword>
<dbReference type="Proteomes" id="UP001166093">
    <property type="component" value="Unassembled WGS sequence"/>
</dbReference>
<dbReference type="Pfam" id="PF00003">
    <property type="entry name" value="7tm_3"/>
    <property type="match status" value="1"/>
</dbReference>
<feature type="transmembrane region" description="Helical" evidence="5">
    <location>
        <begin position="801"/>
        <end position="822"/>
    </location>
</feature>